<protein>
    <submittedName>
        <fullName evidence="3">Uncharacterized protein</fullName>
    </submittedName>
</protein>
<reference evidence="3" key="1">
    <citation type="submission" date="2024-02" db="UniProtKB">
        <authorList>
            <consortium name="WormBaseParasite"/>
        </authorList>
    </citation>
    <scope>IDENTIFICATION</scope>
</reference>
<evidence type="ECO:0000313" key="2">
    <source>
        <dbReference type="Proteomes" id="UP000887575"/>
    </source>
</evidence>
<accession>A0AAF3F9I6</accession>
<feature type="compositionally biased region" description="Acidic residues" evidence="1">
    <location>
        <begin position="103"/>
        <end position="124"/>
    </location>
</feature>
<evidence type="ECO:0000256" key="1">
    <source>
        <dbReference type="SAM" id="MobiDB-lite"/>
    </source>
</evidence>
<feature type="region of interest" description="Disordered" evidence="1">
    <location>
        <begin position="94"/>
        <end position="126"/>
    </location>
</feature>
<organism evidence="2 3">
    <name type="scientific">Mesorhabditis belari</name>
    <dbReference type="NCBI Taxonomy" id="2138241"/>
    <lineage>
        <taxon>Eukaryota</taxon>
        <taxon>Metazoa</taxon>
        <taxon>Ecdysozoa</taxon>
        <taxon>Nematoda</taxon>
        <taxon>Chromadorea</taxon>
        <taxon>Rhabditida</taxon>
        <taxon>Rhabditina</taxon>
        <taxon>Rhabditomorpha</taxon>
        <taxon>Rhabditoidea</taxon>
        <taxon>Rhabditidae</taxon>
        <taxon>Mesorhabditinae</taxon>
        <taxon>Mesorhabditis</taxon>
    </lineage>
</organism>
<proteinExistence type="predicted"/>
<name>A0AAF3F9I6_9BILA</name>
<dbReference type="Proteomes" id="UP000887575">
    <property type="component" value="Unassembled WGS sequence"/>
</dbReference>
<dbReference type="WBParaSite" id="MBELARI_LOCUS3566">
    <property type="protein sequence ID" value="MBELARI_LOCUS3566"/>
    <property type="gene ID" value="MBELARI_LOCUS3566"/>
</dbReference>
<keyword evidence="2" id="KW-1185">Reference proteome</keyword>
<sequence length="161" mass="18161">MINVDVLEDERSLDLTRCRILKDSNIPSLPQLDSLCLRSEPLGESLKTLSLPGNALTEITGQQTSCIIFEELSLRSRMGSLKIKEIDGFRRRNGVTRDPWQDLSDEEADDGDDVVEEETLSTEWEESHARFGRGVLSGEESIRRITVSSLISTVTHRSREE</sequence>
<dbReference type="AlphaFoldDB" id="A0AAF3F9I6"/>
<evidence type="ECO:0000313" key="3">
    <source>
        <dbReference type="WBParaSite" id="MBELARI_LOCUS3566"/>
    </source>
</evidence>